<comment type="caution">
    <text evidence="1">The sequence shown here is derived from an EMBL/GenBank/DDBJ whole genome shotgun (WGS) entry which is preliminary data.</text>
</comment>
<name>A0ABP7YAI8_9FLAO</name>
<dbReference type="InterPro" id="IPR011047">
    <property type="entry name" value="Quinoprotein_ADH-like_sf"/>
</dbReference>
<evidence type="ECO:0000313" key="1">
    <source>
        <dbReference type="EMBL" id="GAA4132291.1"/>
    </source>
</evidence>
<evidence type="ECO:0008006" key="3">
    <source>
        <dbReference type="Google" id="ProtNLM"/>
    </source>
</evidence>
<keyword evidence="2" id="KW-1185">Reference proteome</keyword>
<sequence>MKASSQQDDAKKIEKLKKKYEYVSKQSPEGTFLTAINAKTTNRVTLVFDNLKVVDINGKVIKEKELAPYKLELTMGDKNENFPHIHCFVGTNNRVGLMTTNGDIILPATYVHINDFNSKGQAITFFGTDLQVINTKGEPLLTEKYKSNSDDMNIYYGYTPDRKYKYNIINNNVICSIDEKHYGMVNVVTNKVVVPFEYDKIGDIPLIDQNDTIGYFVSKNNRVTILDFKTKKEIAPFPFEEIQTAFIFNKSVYIEGKNNSKTTRDRNYYDVKNKKMVFQNNISLDKATPLDQTFWKYEKNKIQQLYNTVKNEIVKTPEEATSIERLADNLALYTNYEKKSSFIFDLAQNKVVKQYSSVVDAYSFQLKNATTSKEYFFIKERKVPNDGSSEGTTMYDRNLKTYFTDLSLSTSYYENDRIVIKERIDGNYPLTAYDINGNVIGTAREYKIK</sequence>
<dbReference type="EMBL" id="BAABAO010000010">
    <property type="protein sequence ID" value="GAA4132291.1"/>
    <property type="molecule type" value="Genomic_DNA"/>
</dbReference>
<proteinExistence type="predicted"/>
<organism evidence="1 2">
    <name type="scientific">Flavobacterium chungbukense</name>
    <dbReference type="NCBI Taxonomy" id="877464"/>
    <lineage>
        <taxon>Bacteria</taxon>
        <taxon>Pseudomonadati</taxon>
        <taxon>Bacteroidota</taxon>
        <taxon>Flavobacteriia</taxon>
        <taxon>Flavobacteriales</taxon>
        <taxon>Flavobacteriaceae</taxon>
        <taxon>Flavobacterium</taxon>
    </lineage>
</organism>
<gene>
    <name evidence="1" type="ORF">GCM10022250_24940</name>
</gene>
<dbReference type="SUPFAM" id="SSF50998">
    <property type="entry name" value="Quinoprotein alcohol dehydrogenase-like"/>
    <property type="match status" value="1"/>
</dbReference>
<reference evidence="2" key="1">
    <citation type="journal article" date="2019" name="Int. J. Syst. Evol. Microbiol.">
        <title>The Global Catalogue of Microorganisms (GCM) 10K type strain sequencing project: providing services to taxonomists for standard genome sequencing and annotation.</title>
        <authorList>
            <consortium name="The Broad Institute Genomics Platform"/>
            <consortium name="The Broad Institute Genome Sequencing Center for Infectious Disease"/>
            <person name="Wu L."/>
            <person name="Ma J."/>
        </authorList>
    </citation>
    <scope>NUCLEOTIDE SEQUENCE [LARGE SCALE GENOMIC DNA]</scope>
    <source>
        <strain evidence="2">JCM 17386</strain>
    </source>
</reference>
<evidence type="ECO:0000313" key="2">
    <source>
        <dbReference type="Proteomes" id="UP001501333"/>
    </source>
</evidence>
<dbReference type="Proteomes" id="UP001501333">
    <property type="component" value="Unassembled WGS sequence"/>
</dbReference>
<accession>A0ABP7YAI8</accession>
<protein>
    <recommendedName>
        <fullName evidence="3">WG repeat protein</fullName>
    </recommendedName>
</protein>